<organism evidence="1 2">
    <name type="scientific">Dyella halodurans</name>
    <dbReference type="NCBI Taxonomy" id="1920171"/>
    <lineage>
        <taxon>Bacteria</taxon>
        <taxon>Pseudomonadati</taxon>
        <taxon>Pseudomonadota</taxon>
        <taxon>Gammaproteobacteria</taxon>
        <taxon>Lysobacterales</taxon>
        <taxon>Rhodanobacteraceae</taxon>
        <taxon>Dyella</taxon>
    </lineage>
</organism>
<sequence length="93" mass="10772">MRELHTLMSGGRIAHRPPRKVAGFTWSRVPGLGESVTYRLFRRDLNGTLHVEMKRFDPANFERCQVATEVNQLRHKLRDRVDALDLKFLGVTV</sequence>
<comment type="caution">
    <text evidence="1">The sequence shown here is derived from an EMBL/GenBank/DDBJ whole genome shotgun (WGS) entry which is preliminary data.</text>
</comment>
<dbReference type="Proteomes" id="UP001595961">
    <property type="component" value="Unassembled WGS sequence"/>
</dbReference>
<protein>
    <submittedName>
        <fullName evidence="1">Uncharacterized protein</fullName>
    </submittedName>
</protein>
<dbReference type="EMBL" id="JBHSGA010000013">
    <property type="protein sequence ID" value="MFC4526361.1"/>
    <property type="molecule type" value="Genomic_DNA"/>
</dbReference>
<accession>A0ABV9C0C2</accession>
<gene>
    <name evidence="1" type="ORF">ACFO5W_06880</name>
</gene>
<name>A0ABV9C0C2_9GAMM</name>
<evidence type="ECO:0000313" key="2">
    <source>
        <dbReference type="Proteomes" id="UP001595961"/>
    </source>
</evidence>
<proteinExistence type="predicted"/>
<reference evidence="2" key="1">
    <citation type="journal article" date="2019" name="Int. J. Syst. Evol. Microbiol.">
        <title>The Global Catalogue of Microorganisms (GCM) 10K type strain sequencing project: providing services to taxonomists for standard genome sequencing and annotation.</title>
        <authorList>
            <consortium name="The Broad Institute Genomics Platform"/>
            <consortium name="The Broad Institute Genome Sequencing Center for Infectious Disease"/>
            <person name="Wu L."/>
            <person name="Ma J."/>
        </authorList>
    </citation>
    <scope>NUCLEOTIDE SEQUENCE [LARGE SCALE GENOMIC DNA]</scope>
    <source>
        <strain evidence="2">CCM 4481</strain>
    </source>
</reference>
<keyword evidence="2" id="KW-1185">Reference proteome</keyword>
<dbReference type="RefSeq" id="WP_266151106.1">
    <property type="nucleotide sequence ID" value="NZ_CP064028.1"/>
</dbReference>
<evidence type="ECO:0000313" key="1">
    <source>
        <dbReference type="EMBL" id="MFC4526361.1"/>
    </source>
</evidence>